<dbReference type="EMBL" id="CAXAMN010014658">
    <property type="protein sequence ID" value="CAK9043938.1"/>
    <property type="molecule type" value="Genomic_DNA"/>
</dbReference>
<dbReference type="Pfam" id="PF12763">
    <property type="entry name" value="EH"/>
    <property type="match status" value="1"/>
</dbReference>
<evidence type="ECO:0000259" key="2">
    <source>
        <dbReference type="PROSITE" id="PS50031"/>
    </source>
</evidence>
<evidence type="ECO:0000313" key="3">
    <source>
        <dbReference type="EMBL" id="CAK9043918.1"/>
    </source>
</evidence>
<evidence type="ECO:0000313" key="5">
    <source>
        <dbReference type="Proteomes" id="UP001642484"/>
    </source>
</evidence>
<dbReference type="InterPro" id="IPR001202">
    <property type="entry name" value="WW_dom"/>
</dbReference>
<dbReference type="PROSITE" id="PS50020">
    <property type="entry name" value="WW_DOMAIN_2"/>
    <property type="match status" value="1"/>
</dbReference>
<gene>
    <name evidence="3" type="ORF">CCMP2556_LOCUS23181</name>
    <name evidence="4" type="ORF">CCMP2556_LOCUS23190</name>
</gene>
<dbReference type="PROSITE" id="PS01159">
    <property type="entry name" value="WW_DOMAIN_1"/>
    <property type="match status" value="1"/>
</dbReference>
<proteinExistence type="predicted"/>
<evidence type="ECO:0008006" key="6">
    <source>
        <dbReference type="Google" id="ProtNLM"/>
    </source>
</evidence>
<dbReference type="SMART" id="SM00456">
    <property type="entry name" value="WW"/>
    <property type="match status" value="1"/>
</dbReference>
<reference evidence="3 5" key="1">
    <citation type="submission" date="2024-02" db="EMBL/GenBank/DDBJ databases">
        <authorList>
            <person name="Chen Y."/>
            <person name="Shah S."/>
            <person name="Dougan E. K."/>
            <person name="Thang M."/>
            <person name="Chan C."/>
        </authorList>
    </citation>
    <scope>NUCLEOTIDE SEQUENCE [LARGE SCALE GENOMIC DNA]</scope>
</reference>
<evidence type="ECO:0000259" key="1">
    <source>
        <dbReference type="PROSITE" id="PS50020"/>
    </source>
</evidence>
<dbReference type="InterPro" id="IPR036020">
    <property type="entry name" value="WW_dom_sf"/>
</dbReference>
<name>A0ABP0LXG5_9DINO</name>
<dbReference type="Pfam" id="PF00397">
    <property type="entry name" value="WW"/>
    <property type="match status" value="1"/>
</dbReference>
<dbReference type="SUPFAM" id="SSF47473">
    <property type="entry name" value="EF-hand"/>
    <property type="match status" value="1"/>
</dbReference>
<comment type="caution">
    <text evidence="3">The sequence shown here is derived from an EMBL/GenBank/DDBJ whole genome shotgun (WGS) entry which is preliminary data.</text>
</comment>
<dbReference type="InterPro" id="IPR011992">
    <property type="entry name" value="EF-hand-dom_pair"/>
</dbReference>
<feature type="domain" description="EH" evidence="2">
    <location>
        <begin position="438"/>
        <end position="504"/>
    </location>
</feature>
<sequence>MANWPKWSIYEECLAKDRVMSANADFQEFKKKVLKASIEEIDAEAIHAPTMWRFLIAFAEKKAFYRSLIIQVFNKLIQVPSWAKAWEADRELHLKVQTLHEDLQSAIGAQHEVLKKSIAVSAMGSVSSVKEQPEEVLRAIEKERMIDAIKEEEDDDVDVTAEADAEQRTATALQEGIDAVTAIDEPAKMDSGGVLALNKLRIGCIRCAGEEDVFTQEVENAPNVFSFLFTLAKHKPETINGVAEVMNQLMASSSWCSVMEKNKFLQDCLRELPKGAQAVLGLQSDKVLALIDEDAKRMARGGDVPADLRTVAERMQSIRGPRKPATGGYTAGKVEPEKWKAIKTPEGHTYYYNSRSRESTWERPAELGGPMVYRSGDEVEVWSNGMRSWCKGKVYQVADGKVIADFALPDGSNARKELPSQHKDLRPLVARSDWSAEEKEAYQRWFNGIEGGSSSTKHAKPISQFLWKSQLPREALKQVWAVGNSGMKPNLKFEDFAKCCRLIAHCQAMDPAFVKEGERPLRVKLRSECVNAKTGGLVAWRTGCHCLS</sequence>
<dbReference type="SUPFAM" id="SSF51045">
    <property type="entry name" value="WW domain"/>
    <property type="match status" value="1"/>
</dbReference>
<organism evidence="3 5">
    <name type="scientific">Durusdinium trenchii</name>
    <dbReference type="NCBI Taxonomy" id="1381693"/>
    <lineage>
        <taxon>Eukaryota</taxon>
        <taxon>Sar</taxon>
        <taxon>Alveolata</taxon>
        <taxon>Dinophyceae</taxon>
        <taxon>Suessiales</taxon>
        <taxon>Symbiodiniaceae</taxon>
        <taxon>Durusdinium</taxon>
    </lineage>
</organism>
<dbReference type="Gene3D" id="2.20.70.10">
    <property type="match status" value="1"/>
</dbReference>
<dbReference type="PROSITE" id="PS50031">
    <property type="entry name" value="EH"/>
    <property type="match status" value="1"/>
</dbReference>
<protein>
    <recommendedName>
        <fullName evidence="6">WW domain-containing protein</fullName>
    </recommendedName>
</protein>
<dbReference type="CDD" id="cd00201">
    <property type="entry name" value="WW"/>
    <property type="match status" value="1"/>
</dbReference>
<dbReference type="InterPro" id="IPR000261">
    <property type="entry name" value="EH_dom"/>
</dbReference>
<accession>A0ABP0LXG5</accession>
<keyword evidence="5" id="KW-1185">Reference proteome</keyword>
<evidence type="ECO:0000313" key="4">
    <source>
        <dbReference type="EMBL" id="CAK9043938.1"/>
    </source>
</evidence>
<dbReference type="EMBL" id="CAXAMN010014647">
    <property type="protein sequence ID" value="CAK9043918.1"/>
    <property type="molecule type" value="Genomic_DNA"/>
</dbReference>
<dbReference type="Proteomes" id="UP001642484">
    <property type="component" value="Unassembled WGS sequence"/>
</dbReference>
<dbReference type="Gene3D" id="1.10.238.10">
    <property type="entry name" value="EF-hand"/>
    <property type="match status" value="1"/>
</dbReference>
<feature type="domain" description="WW" evidence="1">
    <location>
        <begin position="333"/>
        <end position="366"/>
    </location>
</feature>